<dbReference type="STRING" id="745531.A0A0C3SEG7"/>
<keyword evidence="2" id="KW-0648">Protein biosynthesis</keyword>
<keyword evidence="5" id="KW-1185">Reference proteome</keyword>
<dbReference type="InterPro" id="IPR004374">
    <property type="entry name" value="PrfB"/>
</dbReference>
<evidence type="ECO:0000313" key="4">
    <source>
        <dbReference type="EMBL" id="KIP12722.1"/>
    </source>
</evidence>
<feature type="non-terminal residue" evidence="4">
    <location>
        <position position="1"/>
    </location>
</feature>
<dbReference type="PROSITE" id="PS00745">
    <property type="entry name" value="RF_PROK_I"/>
    <property type="match status" value="1"/>
</dbReference>
<reference evidence="4 5" key="1">
    <citation type="journal article" date="2014" name="PLoS Genet.">
        <title>Analysis of the Phlebiopsis gigantea genome, transcriptome and secretome provides insight into its pioneer colonization strategies of wood.</title>
        <authorList>
            <person name="Hori C."/>
            <person name="Ishida T."/>
            <person name="Igarashi K."/>
            <person name="Samejima M."/>
            <person name="Suzuki H."/>
            <person name="Master E."/>
            <person name="Ferreira P."/>
            <person name="Ruiz-Duenas F.J."/>
            <person name="Held B."/>
            <person name="Canessa P."/>
            <person name="Larrondo L.F."/>
            <person name="Schmoll M."/>
            <person name="Druzhinina I.S."/>
            <person name="Kubicek C.P."/>
            <person name="Gaskell J.A."/>
            <person name="Kersten P."/>
            <person name="St John F."/>
            <person name="Glasner J."/>
            <person name="Sabat G."/>
            <person name="Splinter BonDurant S."/>
            <person name="Syed K."/>
            <person name="Yadav J."/>
            <person name="Mgbeahuruike A.C."/>
            <person name="Kovalchuk A."/>
            <person name="Asiegbu F.O."/>
            <person name="Lackner G."/>
            <person name="Hoffmeister D."/>
            <person name="Rencoret J."/>
            <person name="Gutierrez A."/>
            <person name="Sun H."/>
            <person name="Lindquist E."/>
            <person name="Barry K."/>
            <person name="Riley R."/>
            <person name="Grigoriev I.V."/>
            <person name="Henrissat B."/>
            <person name="Kues U."/>
            <person name="Berka R.M."/>
            <person name="Martinez A.T."/>
            <person name="Covert S.F."/>
            <person name="Blanchette R.A."/>
            <person name="Cullen D."/>
        </authorList>
    </citation>
    <scope>NUCLEOTIDE SEQUENCE [LARGE SCALE GENOMIC DNA]</scope>
    <source>
        <strain evidence="4 5">11061_1 CR5-6</strain>
    </source>
</reference>
<protein>
    <recommendedName>
        <fullName evidence="3">Prokaryotic-type class I peptide chain release factors domain-containing protein</fullName>
    </recommendedName>
</protein>
<evidence type="ECO:0000256" key="2">
    <source>
        <dbReference type="ARBA" id="ARBA00022917"/>
    </source>
</evidence>
<proteinExistence type="inferred from homology"/>
<dbReference type="Proteomes" id="UP000053257">
    <property type="component" value="Unassembled WGS sequence"/>
</dbReference>
<accession>A0A0C3SEG7</accession>
<feature type="domain" description="Prokaryotic-type class I peptide chain release factors" evidence="3">
    <location>
        <begin position="157"/>
        <end position="173"/>
    </location>
</feature>
<dbReference type="InterPro" id="IPR005139">
    <property type="entry name" value="PCRF"/>
</dbReference>
<dbReference type="SUPFAM" id="SSF75620">
    <property type="entry name" value="Release factor"/>
    <property type="match status" value="1"/>
</dbReference>
<dbReference type="GO" id="GO:0032543">
    <property type="term" value="P:mitochondrial translation"/>
    <property type="evidence" value="ECO:0007669"/>
    <property type="project" value="UniProtKB-ARBA"/>
</dbReference>
<name>A0A0C3SEG7_PHLG1</name>
<dbReference type="HOGENOM" id="CLU_036856_6_1_1"/>
<dbReference type="GO" id="GO:0016149">
    <property type="term" value="F:translation release factor activity, codon specific"/>
    <property type="evidence" value="ECO:0007669"/>
    <property type="project" value="InterPro"/>
</dbReference>
<organism evidence="4 5">
    <name type="scientific">Phlebiopsis gigantea (strain 11061_1 CR5-6)</name>
    <name type="common">White-rot fungus</name>
    <name type="synonym">Peniophora gigantea</name>
    <dbReference type="NCBI Taxonomy" id="745531"/>
    <lineage>
        <taxon>Eukaryota</taxon>
        <taxon>Fungi</taxon>
        <taxon>Dikarya</taxon>
        <taxon>Basidiomycota</taxon>
        <taxon>Agaricomycotina</taxon>
        <taxon>Agaricomycetes</taxon>
        <taxon>Polyporales</taxon>
        <taxon>Phanerochaetaceae</taxon>
        <taxon>Phlebiopsis</taxon>
    </lineage>
</organism>
<evidence type="ECO:0000256" key="1">
    <source>
        <dbReference type="ARBA" id="ARBA00010835"/>
    </source>
</evidence>
<sequence length="286" mass="31512">DDELQEQLISELDTLVTTSQKTLVGLWLSEDVDANSAYIDIHAGSGGTEACDWAAMLARMYTRWAHSQNFEVQIVDESAGDVAGIKSTTLLVSGPFVYGYTQYETGVHRLVRNSPFDAKGARHTSFASIRVSPYFEDDAQGPDIEINPSDLEITTMRSNGAGGQHVNKTESAIRIVHIPSGIVVSCQQERSQHQNRRQAMSVLRSRLYELERSKRVRAKAEAHGTLPDISWGSQIRNYVLHPYQLVKDVRTDFEVSGGGVNRVLDGDLGRCALSSISCVTTAHTDT</sequence>
<dbReference type="NCBIfam" id="TIGR00020">
    <property type="entry name" value="prfB"/>
    <property type="match status" value="1"/>
</dbReference>
<dbReference type="EMBL" id="KN840438">
    <property type="protein sequence ID" value="KIP12722.1"/>
    <property type="molecule type" value="Genomic_DNA"/>
</dbReference>
<dbReference type="Pfam" id="PF03462">
    <property type="entry name" value="PCRF"/>
    <property type="match status" value="1"/>
</dbReference>
<comment type="similarity">
    <text evidence="1">Belongs to the prokaryotic/mitochondrial release factor family.</text>
</comment>
<dbReference type="OrthoDB" id="2019491at2759"/>
<gene>
    <name evidence="4" type="ORF">PHLGIDRAFT_60986</name>
</gene>
<dbReference type="Pfam" id="PF00472">
    <property type="entry name" value="RF-1"/>
    <property type="match status" value="1"/>
</dbReference>
<dbReference type="FunFam" id="3.30.160.20:FF:000004">
    <property type="entry name" value="Peptide chain release factor 1"/>
    <property type="match status" value="1"/>
</dbReference>
<dbReference type="InterPro" id="IPR000352">
    <property type="entry name" value="Pep_chain_release_fac_I"/>
</dbReference>
<evidence type="ECO:0000259" key="3">
    <source>
        <dbReference type="PROSITE" id="PS00745"/>
    </source>
</evidence>
<dbReference type="GO" id="GO:0005739">
    <property type="term" value="C:mitochondrion"/>
    <property type="evidence" value="ECO:0007669"/>
    <property type="project" value="GOC"/>
</dbReference>
<dbReference type="PANTHER" id="PTHR43116">
    <property type="entry name" value="PEPTIDE CHAIN RELEASE FACTOR 2"/>
    <property type="match status" value="1"/>
</dbReference>
<dbReference type="PANTHER" id="PTHR43116:SF3">
    <property type="entry name" value="CLASS I PEPTIDE CHAIN RELEASE FACTOR"/>
    <property type="match status" value="1"/>
</dbReference>
<dbReference type="InterPro" id="IPR045853">
    <property type="entry name" value="Pep_chain_release_fac_I_sf"/>
</dbReference>
<dbReference type="Gene3D" id="3.30.70.1660">
    <property type="match status" value="1"/>
</dbReference>
<dbReference type="AlphaFoldDB" id="A0A0C3SEG7"/>
<dbReference type="SMART" id="SM00937">
    <property type="entry name" value="PCRF"/>
    <property type="match status" value="1"/>
</dbReference>
<evidence type="ECO:0000313" key="5">
    <source>
        <dbReference type="Proteomes" id="UP000053257"/>
    </source>
</evidence>
<dbReference type="Gene3D" id="3.30.160.20">
    <property type="match status" value="1"/>
</dbReference>